<name>A0AAW2CH20_9ROSI</name>
<feature type="domain" description="RNase H type-1" evidence="1">
    <location>
        <begin position="25"/>
        <end position="147"/>
    </location>
</feature>
<protein>
    <recommendedName>
        <fullName evidence="1">RNase H type-1 domain-containing protein</fullName>
    </recommendedName>
</protein>
<dbReference type="InterPro" id="IPR012337">
    <property type="entry name" value="RNaseH-like_sf"/>
</dbReference>
<accession>A0AAW2CH20</accession>
<proteinExistence type="predicted"/>
<dbReference type="InterPro" id="IPR044730">
    <property type="entry name" value="RNase_H-like_dom_plant"/>
</dbReference>
<comment type="caution">
    <text evidence="2">The sequence shown here is derived from an EMBL/GenBank/DDBJ whole genome shotgun (WGS) entry which is preliminary data.</text>
</comment>
<dbReference type="PANTHER" id="PTHR47074:SF61">
    <property type="entry name" value="RNASE H TYPE-1 DOMAIN-CONTAINING PROTEIN"/>
    <property type="match status" value="1"/>
</dbReference>
<dbReference type="PANTHER" id="PTHR47074">
    <property type="entry name" value="BNAC02G40300D PROTEIN"/>
    <property type="match status" value="1"/>
</dbReference>
<dbReference type="InterPro" id="IPR002156">
    <property type="entry name" value="RNaseH_domain"/>
</dbReference>
<evidence type="ECO:0000313" key="2">
    <source>
        <dbReference type="EMBL" id="KAK9997018.1"/>
    </source>
</evidence>
<dbReference type="Gene3D" id="3.30.420.10">
    <property type="entry name" value="Ribonuclease H-like superfamily/Ribonuclease H"/>
    <property type="match status" value="1"/>
</dbReference>
<dbReference type="CDD" id="cd06222">
    <property type="entry name" value="RNase_H_like"/>
    <property type="match status" value="1"/>
</dbReference>
<evidence type="ECO:0000259" key="1">
    <source>
        <dbReference type="Pfam" id="PF13456"/>
    </source>
</evidence>
<organism evidence="2 3">
    <name type="scientific">Lithocarpus litseifolius</name>
    <dbReference type="NCBI Taxonomy" id="425828"/>
    <lineage>
        <taxon>Eukaryota</taxon>
        <taxon>Viridiplantae</taxon>
        <taxon>Streptophyta</taxon>
        <taxon>Embryophyta</taxon>
        <taxon>Tracheophyta</taxon>
        <taxon>Spermatophyta</taxon>
        <taxon>Magnoliopsida</taxon>
        <taxon>eudicotyledons</taxon>
        <taxon>Gunneridae</taxon>
        <taxon>Pentapetalae</taxon>
        <taxon>rosids</taxon>
        <taxon>fabids</taxon>
        <taxon>Fagales</taxon>
        <taxon>Fagaceae</taxon>
        <taxon>Lithocarpus</taxon>
    </lineage>
</organism>
<evidence type="ECO:0000313" key="3">
    <source>
        <dbReference type="Proteomes" id="UP001459277"/>
    </source>
</evidence>
<dbReference type="GO" id="GO:0004523">
    <property type="term" value="F:RNA-DNA hybrid ribonuclease activity"/>
    <property type="evidence" value="ECO:0007669"/>
    <property type="project" value="InterPro"/>
</dbReference>
<dbReference type="AlphaFoldDB" id="A0AAW2CH20"/>
<dbReference type="Pfam" id="PF13456">
    <property type="entry name" value="RVT_3"/>
    <property type="match status" value="1"/>
</dbReference>
<dbReference type="Proteomes" id="UP001459277">
    <property type="component" value="Unassembled WGS sequence"/>
</dbReference>
<dbReference type="EMBL" id="JAZDWU010000007">
    <property type="protein sequence ID" value="KAK9997018.1"/>
    <property type="molecule type" value="Genomic_DNA"/>
</dbReference>
<keyword evidence="3" id="KW-1185">Reference proteome</keyword>
<reference evidence="2 3" key="1">
    <citation type="submission" date="2024-01" db="EMBL/GenBank/DDBJ databases">
        <title>A telomere-to-telomere, gap-free genome of sweet tea (Lithocarpus litseifolius).</title>
        <authorList>
            <person name="Zhou J."/>
        </authorList>
    </citation>
    <scope>NUCLEOTIDE SEQUENCE [LARGE SCALE GENOMIC DNA]</scope>
    <source>
        <strain evidence="2">Zhou-2022a</strain>
        <tissue evidence="2">Leaf</tissue>
    </source>
</reference>
<gene>
    <name evidence="2" type="ORF">SO802_021704</name>
</gene>
<sequence length="268" mass="30238">MGAEHVMQPARDTWQPPPQLVFKLNFDVAVLSGLNIFRYGAIIQNEKDEVMAAMAAKGPEVFCSKEAELLACRKAIEFAVDVGFSELVIEGDNSSAMKAISTLKIDQSMLGNVIGDIQHLIRNLHWVRIDCIRKGGNREAHVLAKFARNIIEDMYWMEDVPPIAREALYQDAKGVPDEHSAEIFAITAWLIWNRRNSLHFGRSVHPLASLCAMVGNHLHEFLAAQDLKPALPLPPVLRQWRPPKANQYKVNFDASVFKEPNLHRGYYT</sequence>
<dbReference type="SUPFAM" id="SSF53098">
    <property type="entry name" value="Ribonuclease H-like"/>
    <property type="match status" value="1"/>
</dbReference>
<dbReference type="InterPro" id="IPR036397">
    <property type="entry name" value="RNaseH_sf"/>
</dbReference>
<dbReference type="GO" id="GO:0003676">
    <property type="term" value="F:nucleic acid binding"/>
    <property type="evidence" value="ECO:0007669"/>
    <property type="project" value="InterPro"/>
</dbReference>
<dbReference type="InterPro" id="IPR052929">
    <property type="entry name" value="RNase_H-like_EbsB-rel"/>
</dbReference>